<dbReference type="CDD" id="cd04182">
    <property type="entry name" value="GT_2_like_f"/>
    <property type="match status" value="1"/>
</dbReference>
<accession>A0ABQ6GZV2</accession>
<dbReference type="InterPro" id="IPR025877">
    <property type="entry name" value="MobA-like_NTP_Trfase"/>
</dbReference>
<dbReference type="PANTHER" id="PTHR43777">
    <property type="entry name" value="MOLYBDENUM COFACTOR CYTIDYLYLTRANSFERASE"/>
    <property type="match status" value="1"/>
</dbReference>
<keyword evidence="1" id="KW-0460">Magnesium</keyword>
<dbReference type="RefSeq" id="WP_284206194.1">
    <property type="nucleotide sequence ID" value="NZ_BSSU01000002.1"/>
</dbReference>
<dbReference type="Pfam" id="PF12804">
    <property type="entry name" value="NTP_transf_3"/>
    <property type="match status" value="1"/>
</dbReference>
<sequence>MRYKALVFAAGNSSRFQGVKQLARVNGATLVESSFWRVANSDIEDVLLILGHHKTRILSVIDIDNYAVGYVEQAHLGFGVSISEAVTKYVLDEYTDKSVSHVLIALADQVALTTAHFNQLKSASLAHPNKIICCQTRAGICSPVIFPYAYFNSLCQLNGDKGAKSIVMKNMENVITINVDEALIDIDTQEDFLRWQQANSTANTLNIKRPIGATIND</sequence>
<evidence type="ECO:0000259" key="2">
    <source>
        <dbReference type="Pfam" id="PF12804"/>
    </source>
</evidence>
<reference evidence="3 4" key="1">
    <citation type="submission" date="2023-03" db="EMBL/GenBank/DDBJ databases">
        <title>Draft genome sequence of Thalassotalea eurytherma JCM 18482T.</title>
        <authorList>
            <person name="Sawabe T."/>
        </authorList>
    </citation>
    <scope>NUCLEOTIDE SEQUENCE [LARGE SCALE GENOMIC DNA]</scope>
    <source>
        <strain evidence="3 4">JCM 18482</strain>
    </source>
</reference>
<dbReference type="EMBL" id="BSSU01000002">
    <property type="protein sequence ID" value="GLX80872.1"/>
    <property type="molecule type" value="Genomic_DNA"/>
</dbReference>
<organism evidence="3 4">
    <name type="scientific">Thalassotalea eurytherma</name>
    <dbReference type="NCBI Taxonomy" id="1144278"/>
    <lineage>
        <taxon>Bacteria</taxon>
        <taxon>Pseudomonadati</taxon>
        <taxon>Pseudomonadota</taxon>
        <taxon>Gammaproteobacteria</taxon>
        <taxon>Alteromonadales</taxon>
        <taxon>Colwelliaceae</taxon>
        <taxon>Thalassotalea</taxon>
    </lineage>
</organism>
<dbReference type="SUPFAM" id="SSF53448">
    <property type="entry name" value="Nucleotide-diphospho-sugar transferases"/>
    <property type="match status" value="1"/>
</dbReference>
<dbReference type="Gene3D" id="3.90.550.10">
    <property type="entry name" value="Spore Coat Polysaccharide Biosynthesis Protein SpsA, Chain A"/>
    <property type="match status" value="1"/>
</dbReference>
<name>A0ABQ6GZV2_9GAMM</name>
<evidence type="ECO:0000313" key="3">
    <source>
        <dbReference type="EMBL" id="GLX80872.1"/>
    </source>
</evidence>
<evidence type="ECO:0000313" key="4">
    <source>
        <dbReference type="Proteomes" id="UP001157133"/>
    </source>
</evidence>
<keyword evidence="4" id="KW-1185">Reference proteome</keyword>
<dbReference type="Proteomes" id="UP001157133">
    <property type="component" value="Unassembled WGS sequence"/>
</dbReference>
<evidence type="ECO:0000256" key="1">
    <source>
        <dbReference type="ARBA" id="ARBA00022842"/>
    </source>
</evidence>
<feature type="domain" description="MobA-like NTP transferase" evidence="2">
    <location>
        <begin position="5"/>
        <end position="169"/>
    </location>
</feature>
<proteinExistence type="predicted"/>
<dbReference type="InterPro" id="IPR029044">
    <property type="entry name" value="Nucleotide-diphossugar_trans"/>
</dbReference>
<dbReference type="PANTHER" id="PTHR43777:SF1">
    <property type="entry name" value="MOLYBDENUM COFACTOR CYTIDYLYLTRANSFERASE"/>
    <property type="match status" value="1"/>
</dbReference>
<gene>
    <name evidence="3" type="primary">mocA</name>
    <name evidence="3" type="ORF">theurythT_03240</name>
</gene>
<protein>
    <submittedName>
        <fullName evidence="3">Xanthine dehydrogenase</fullName>
    </submittedName>
</protein>
<comment type="caution">
    <text evidence="3">The sequence shown here is derived from an EMBL/GenBank/DDBJ whole genome shotgun (WGS) entry which is preliminary data.</text>
</comment>